<reference evidence="1 2" key="1">
    <citation type="journal article" date="2023" name="Science">
        <title>Complex scaffold remodeling in plant triterpene biosynthesis.</title>
        <authorList>
            <person name="De La Pena R."/>
            <person name="Hodgson H."/>
            <person name="Liu J.C."/>
            <person name="Stephenson M.J."/>
            <person name="Martin A.C."/>
            <person name="Owen C."/>
            <person name="Harkess A."/>
            <person name="Leebens-Mack J."/>
            <person name="Jimenez L.E."/>
            <person name="Osbourn A."/>
            <person name="Sattely E.S."/>
        </authorList>
    </citation>
    <scope>NUCLEOTIDE SEQUENCE [LARGE SCALE GENOMIC DNA]</scope>
    <source>
        <strain evidence="2">cv. JPN11</strain>
        <tissue evidence="1">Leaf</tissue>
    </source>
</reference>
<sequence length="74" mass="8274">MSRSHGINIAAILLGFLVLSTISYPSLTATEARILNFQAIQESLLHQKRLVYRILRETPTQTNTPRAASRDHNG</sequence>
<accession>A0ACC1Z4J5</accession>
<dbReference type="Proteomes" id="UP001164539">
    <property type="component" value="Chromosome 1"/>
</dbReference>
<evidence type="ECO:0000313" key="2">
    <source>
        <dbReference type="Proteomes" id="UP001164539"/>
    </source>
</evidence>
<proteinExistence type="predicted"/>
<organism evidence="1 2">
    <name type="scientific">Melia azedarach</name>
    <name type="common">Chinaberry tree</name>
    <dbReference type="NCBI Taxonomy" id="155640"/>
    <lineage>
        <taxon>Eukaryota</taxon>
        <taxon>Viridiplantae</taxon>
        <taxon>Streptophyta</taxon>
        <taxon>Embryophyta</taxon>
        <taxon>Tracheophyta</taxon>
        <taxon>Spermatophyta</taxon>
        <taxon>Magnoliopsida</taxon>
        <taxon>eudicotyledons</taxon>
        <taxon>Gunneridae</taxon>
        <taxon>Pentapetalae</taxon>
        <taxon>rosids</taxon>
        <taxon>malvids</taxon>
        <taxon>Sapindales</taxon>
        <taxon>Meliaceae</taxon>
        <taxon>Melia</taxon>
    </lineage>
</organism>
<name>A0ACC1Z4J5_MELAZ</name>
<protein>
    <submittedName>
        <fullName evidence="1">Uncharacterized protein</fullName>
    </submittedName>
</protein>
<dbReference type="EMBL" id="CM051394">
    <property type="protein sequence ID" value="KAJ4730289.1"/>
    <property type="molecule type" value="Genomic_DNA"/>
</dbReference>
<gene>
    <name evidence="1" type="ORF">OWV82_002943</name>
</gene>
<keyword evidence="2" id="KW-1185">Reference proteome</keyword>
<evidence type="ECO:0000313" key="1">
    <source>
        <dbReference type="EMBL" id="KAJ4730289.1"/>
    </source>
</evidence>
<comment type="caution">
    <text evidence="1">The sequence shown here is derived from an EMBL/GenBank/DDBJ whole genome shotgun (WGS) entry which is preliminary data.</text>
</comment>